<proteinExistence type="predicted"/>
<accession>L7VWN1</accession>
<keyword evidence="2" id="KW-0808">Transferase</keyword>
<dbReference type="PROSITE" id="PS51186">
    <property type="entry name" value="GNAT"/>
    <property type="match status" value="1"/>
</dbReference>
<dbReference type="CDD" id="cd04301">
    <property type="entry name" value="NAT_SF"/>
    <property type="match status" value="1"/>
</dbReference>
<feature type="domain" description="N-acetyltransferase" evidence="1">
    <location>
        <begin position="75"/>
        <end position="216"/>
    </location>
</feature>
<evidence type="ECO:0000313" key="2">
    <source>
        <dbReference type="EMBL" id="AGC71453.1"/>
    </source>
</evidence>
<protein>
    <submittedName>
        <fullName evidence="2">Putative acetyltransferase (Putative)</fullName>
    </submittedName>
</protein>
<dbReference type="EMBL" id="JX649873">
    <property type="protein sequence ID" value="AGC71453.1"/>
    <property type="molecule type" value="Genomic_DNA"/>
</dbReference>
<dbReference type="AlphaFoldDB" id="L7VWN1"/>
<dbReference type="InterPro" id="IPR000182">
    <property type="entry name" value="GNAT_dom"/>
</dbReference>
<dbReference type="SUPFAM" id="SSF55729">
    <property type="entry name" value="Acyl-CoA N-acyltransferases (Nat)"/>
    <property type="match status" value="1"/>
</dbReference>
<name>L7VWN1_9BACT</name>
<evidence type="ECO:0000259" key="1">
    <source>
        <dbReference type="PROSITE" id="PS51186"/>
    </source>
</evidence>
<reference evidence="2" key="1">
    <citation type="submission" date="2012-09" db="EMBL/GenBank/DDBJ databases">
        <title>Metagenomic Characterization of a Microbial Community in Wastewater Detects High Levels of Antibiotic Resistance.</title>
        <authorList>
            <person name="Abrams M."/>
            <person name="Caldwell A."/>
            <person name="Vandaei E."/>
            <person name="Lee W."/>
            <person name="Perrott J."/>
            <person name="Khan S.Y."/>
            <person name="Ta J."/>
            <person name="Romero D."/>
            <person name="Nguyen V."/>
            <person name="Pourmand N."/>
            <person name="Ouverney C.C."/>
        </authorList>
    </citation>
    <scope>NUCLEOTIDE SEQUENCE</scope>
</reference>
<sequence length="221" mass="24498">MRVVIVKHEWVVGSNPTGATVLERAEANGLSFGLISPVRVPCLLLLFSRARMLRHTPHDAHDPVVCVSPRSDRRYVIRAAVLEDRDTLADVYLTCRRRTFTWVDPSQYQRADFLEDTDGERVLVCEWAGQIVGFSGVWVPGSFLHHLFVLEAHHGHGAGLGLLRAAMRDVPGSLRLKCVAQNARAVRFYTKLGGVIEATHPDGPEGPYHAMRLPNPLHTGG</sequence>
<dbReference type="InterPro" id="IPR016181">
    <property type="entry name" value="Acyl_CoA_acyltransferase"/>
</dbReference>
<dbReference type="Gene3D" id="3.40.630.30">
    <property type="match status" value="1"/>
</dbReference>
<organism evidence="2">
    <name type="scientific">uncultured bacterium A1Q1_fos_91</name>
    <dbReference type="NCBI Taxonomy" id="1256591"/>
    <lineage>
        <taxon>Bacteria</taxon>
        <taxon>environmental samples</taxon>
    </lineage>
</organism>
<dbReference type="GO" id="GO:0016747">
    <property type="term" value="F:acyltransferase activity, transferring groups other than amino-acyl groups"/>
    <property type="evidence" value="ECO:0007669"/>
    <property type="project" value="InterPro"/>
</dbReference>
<dbReference type="Pfam" id="PF00583">
    <property type="entry name" value="Acetyltransf_1"/>
    <property type="match status" value="1"/>
</dbReference>